<evidence type="ECO:0000256" key="1">
    <source>
        <dbReference type="SAM" id="Coils"/>
    </source>
</evidence>
<dbReference type="EMBL" id="CP037920">
    <property type="protein sequence ID" value="QDT95979.1"/>
    <property type="molecule type" value="Genomic_DNA"/>
</dbReference>
<dbReference type="SUPFAM" id="SSF50156">
    <property type="entry name" value="PDZ domain-like"/>
    <property type="match status" value="1"/>
</dbReference>
<accession>A0A517VSQ1</accession>
<dbReference type="InterPro" id="IPR036034">
    <property type="entry name" value="PDZ_sf"/>
</dbReference>
<protein>
    <recommendedName>
        <fullName evidence="5">PDZ domain-containing protein</fullName>
    </recommendedName>
</protein>
<evidence type="ECO:0000256" key="2">
    <source>
        <dbReference type="SAM" id="SignalP"/>
    </source>
</evidence>
<gene>
    <name evidence="3" type="ORF">V144x_14310</name>
</gene>
<evidence type="ECO:0000313" key="4">
    <source>
        <dbReference type="Proteomes" id="UP000318704"/>
    </source>
</evidence>
<name>A0A517VSQ1_9PLAN</name>
<evidence type="ECO:0008006" key="5">
    <source>
        <dbReference type="Google" id="ProtNLM"/>
    </source>
</evidence>
<feature type="signal peptide" evidence="2">
    <location>
        <begin position="1"/>
        <end position="20"/>
    </location>
</feature>
<organism evidence="3 4">
    <name type="scientific">Gimesia aquarii</name>
    <dbReference type="NCBI Taxonomy" id="2527964"/>
    <lineage>
        <taxon>Bacteria</taxon>
        <taxon>Pseudomonadati</taxon>
        <taxon>Planctomycetota</taxon>
        <taxon>Planctomycetia</taxon>
        <taxon>Planctomycetales</taxon>
        <taxon>Planctomycetaceae</taxon>
        <taxon>Gimesia</taxon>
    </lineage>
</organism>
<keyword evidence="2" id="KW-0732">Signal</keyword>
<feature type="coiled-coil region" evidence="1">
    <location>
        <begin position="325"/>
        <end position="355"/>
    </location>
</feature>
<evidence type="ECO:0000313" key="3">
    <source>
        <dbReference type="EMBL" id="QDT95979.1"/>
    </source>
</evidence>
<feature type="coiled-coil region" evidence="1">
    <location>
        <begin position="225"/>
        <end position="259"/>
    </location>
</feature>
<dbReference type="AlphaFoldDB" id="A0A517VSQ1"/>
<proteinExistence type="predicted"/>
<dbReference type="RefSeq" id="WP_144983342.1">
    <property type="nucleotide sequence ID" value="NZ_CP037920.1"/>
</dbReference>
<dbReference type="Proteomes" id="UP000318704">
    <property type="component" value="Chromosome"/>
</dbReference>
<feature type="chain" id="PRO_5021798725" description="PDZ domain-containing protein" evidence="2">
    <location>
        <begin position="21"/>
        <end position="459"/>
    </location>
</feature>
<dbReference type="Gene3D" id="2.30.42.10">
    <property type="match status" value="1"/>
</dbReference>
<sequence length="459" mass="53312" precursor="true">MKRLFFLCTILFTCLLLAHAEDPRKSYDMGFDTISVLDYKKALKKDGEKIPKFPPRSGNAVIVQSVKNDSRAAIAGLEDLDLIRIVNGRLLRSAADADKIFKEVTYKDELELGVVRRSMDKWERVKIKLTPITEQEYFDSKLFYNKRFDEEFNPFVMVYHEDAPFSKYSHRNIQLYFRKVDRQPPILCLRMSLLVRTKVDWGEFVIKTDNATYKVGEEKKIDNQEEAFNAKLAEANKLVKLAEKEAREADKTSKAAEETYLAEFKDFKVDKNRKDEKYKKLVQRRLKSLKYCEELAKVAVEAAQNFGVAVKNSKQILEKSLEYSREKQKQNEQQLTQARERAQAAFNQLKEFEADLVSKSADKISQGISPSPLALTVMEEVGFEGPKVIRLRIKQGWRWYDAPLNKEQKRLLEDILSSSTVKIYHESDQNRGFNLTPQHKEQMKFILRVFEAEGGKVTE</sequence>
<keyword evidence="1" id="KW-0175">Coiled coil</keyword>
<dbReference type="KEGG" id="gaw:V144x_14310"/>
<reference evidence="3 4" key="1">
    <citation type="submission" date="2019-03" db="EMBL/GenBank/DDBJ databases">
        <title>Deep-cultivation of Planctomycetes and their phenomic and genomic characterization uncovers novel biology.</title>
        <authorList>
            <person name="Wiegand S."/>
            <person name="Jogler M."/>
            <person name="Boedeker C."/>
            <person name="Pinto D."/>
            <person name="Vollmers J."/>
            <person name="Rivas-Marin E."/>
            <person name="Kohn T."/>
            <person name="Peeters S.H."/>
            <person name="Heuer A."/>
            <person name="Rast P."/>
            <person name="Oberbeckmann S."/>
            <person name="Bunk B."/>
            <person name="Jeske O."/>
            <person name="Meyerdierks A."/>
            <person name="Storesund J.E."/>
            <person name="Kallscheuer N."/>
            <person name="Luecker S."/>
            <person name="Lage O.M."/>
            <person name="Pohl T."/>
            <person name="Merkel B.J."/>
            <person name="Hornburger P."/>
            <person name="Mueller R.-W."/>
            <person name="Bruemmer F."/>
            <person name="Labrenz M."/>
            <person name="Spormann A.M."/>
            <person name="Op den Camp H."/>
            <person name="Overmann J."/>
            <person name="Amann R."/>
            <person name="Jetten M.S.M."/>
            <person name="Mascher T."/>
            <person name="Medema M.H."/>
            <person name="Devos D.P."/>
            <person name="Kaster A.-K."/>
            <person name="Ovreas L."/>
            <person name="Rohde M."/>
            <person name="Galperin M.Y."/>
            <person name="Jogler C."/>
        </authorList>
    </citation>
    <scope>NUCLEOTIDE SEQUENCE [LARGE SCALE GENOMIC DNA]</scope>
    <source>
        <strain evidence="3 4">V144</strain>
    </source>
</reference>